<keyword evidence="2" id="KW-0325">Glycoprotein</keyword>
<gene>
    <name evidence="6" type="primary">LOC115738818</name>
</gene>
<evidence type="ECO:0000313" key="5">
    <source>
        <dbReference type="Proteomes" id="UP000827889"/>
    </source>
</evidence>
<dbReference type="RefSeq" id="XP_048130147.1">
    <property type="nucleotide sequence ID" value="XM_048274190.1"/>
</dbReference>
<feature type="chain" id="PRO_5046057532" evidence="4">
    <location>
        <begin position="25"/>
        <end position="538"/>
    </location>
</feature>
<evidence type="ECO:0000256" key="2">
    <source>
        <dbReference type="ARBA" id="ARBA00023180"/>
    </source>
</evidence>
<dbReference type="GeneID" id="115738818"/>
<accession>A0ABM3H0K5</accession>
<proteinExistence type="inferred from homology"/>
<name>A0ABM3H0K5_9MYRT</name>
<dbReference type="Pfam" id="PF00657">
    <property type="entry name" value="Lipase_GDSL"/>
    <property type="match status" value="2"/>
</dbReference>
<keyword evidence="4" id="KW-0732">Signal</keyword>
<dbReference type="PANTHER" id="PTHR22835">
    <property type="entry name" value="ZINC FINGER FYVE DOMAIN CONTAINING PROTEIN"/>
    <property type="match status" value="1"/>
</dbReference>
<dbReference type="InterPro" id="IPR001087">
    <property type="entry name" value="GDSL"/>
</dbReference>
<sequence length="538" mass="54129">MVSFRHISLLVALTILMQAPPSSSTFALHHHLHEHLRHHLGHPHLITKGSEALAMADIFSALYAFGESLTDTGNAMFMGILRHAQGGSQGASGSSLGGNHLCDGKLMIDFVCEALGIPPLPAFQNASGNFTHGANFAVAGSTALPSNFFSQNNLQSWFLNTVPKTIDLQISWFNKFRQEMAGQVAGGGSGSGSGSMTGSGSGYGSGSMSGSGGGSMGGSGSGSMTGSGSGSMGGSGSGSASGSISGTGSGSGQGSGSGSGSGKMSGSVSGSGGGSGGGSGSGSGSMSGASAASGGASMSGSGSGSGHGSGSMTGKTSGSGSWSGSVSSHMQGALFWIGGIGLSDYPRLLGSSSVSNQWLTQNSVNQVCKLVKALLAKGGKYIVVQGLPPCGCFPVSLASTPTSDRDQHGCCASANAMVTTHNELLQKNLAELQKTYSSATIIYADFWRAYMNILQNHGQYNFAEPFKACCGAGSGAFNFDAHHLCGSANTAACRDATKHMIWDGIHLTEAMNKEIAKQFLSQGCTSPPLQEVIKKKMG</sequence>
<feature type="compositionally biased region" description="Low complexity" evidence="3">
    <location>
        <begin position="286"/>
        <end position="300"/>
    </location>
</feature>
<dbReference type="Proteomes" id="UP000827889">
    <property type="component" value="Chromosome 1"/>
</dbReference>
<keyword evidence="5" id="KW-1185">Reference proteome</keyword>
<evidence type="ECO:0000313" key="6">
    <source>
        <dbReference type="RefSeq" id="XP_048130147.1"/>
    </source>
</evidence>
<evidence type="ECO:0000256" key="3">
    <source>
        <dbReference type="SAM" id="MobiDB-lite"/>
    </source>
</evidence>
<dbReference type="PANTHER" id="PTHR22835:SF532">
    <property type="entry name" value="SERINE-RICH ADHESIN FOR PLATELETS-LIKE ISOFORM X1"/>
    <property type="match status" value="1"/>
</dbReference>
<evidence type="ECO:0000256" key="4">
    <source>
        <dbReference type="SAM" id="SignalP"/>
    </source>
</evidence>
<reference evidence="5" key="1">
    <citation type="submission" date="2025-05" db="UniProtKB">
        <authorList>
            <consortium name="RefSeq"/>
        </authorList>
    </citation>
    <scope>NUCLEOTIDE SEQUENCE [LARGE SCALE GENOMIC DNA]</scope>
</reference>
<feature type="compositionally biased region" description="Gly residues" evidence="3">
    <location>
        <begin position="184"/>
        <end position="285"/>
    </location>
</feature>
<feature type="signal peptide" evidence="4">
    <location>
        <begin position="1"/>
        <end position="24"/>
    </location>
</feature>
<comment type="similarity">
    <text evidence="1">Belongs to the 'GDSL' lipolytic enzyme family.</text>
</comment>
<reference evidence="6" key="2">
    <citation type="submission" date="2025-08" db="UniProtKB">
        <authorList>
            <consortium name="RefSeq"/>
        </authorList>
    </citation>
    <scope>IDENTIFICATION</scope>
    <source>
        <tissue evidence="6">Leaf</tissue>
    </source>
</reference>
<feature type="compositionally biased region" description="Low complexity" evidence="3">
    <location>
        <begin position="312"/>
        <end position="324"/>
    </location>
</feature>
<dbReference type="InterPro" id="IPR036514">
    <property type="entry name" value="SGNH_hydro_sf"/>
</dbReference>
<dbReference type="Gene3D" id="3.40.50.1110">
    <property type="entry name" value="SGNH hydrolase"/>
    <property type="match status" value="2"/>
</dbReference>
<organism evidence="5 6">
    <name type="scientific">Rhodamnia argentea</name>
    <dbReference type="NCBI Taxonomy" id="178133"/>
    <lineage>
        <taxon>Eukaryota</taxon>
        <taxon>Viridiplantae</taxon>
        <taxon>Streptophyta</taxon>
        <taxon>Embryophyta</taxon>
        <taxon>Tracheophyta</taxon>
        <taxon>Spermatophyta</taxon>
        <taxon>Magnoliopsida</taxon>
        <taxon>eudicotyledons</taxon>
        <taxon>Gunneridae</taxon>
        <taxon>Pentapetalae</taxon>
        <taxon>rosids</taxon>
        <taxon>malvids</taxon>
        <taxon>Myrtales</taxon>
        <taxon>Myrtaceae</taxon>
        <taxon>Myrtoideae</taxon>
        <taxon>Myrteae</taxon>
        <taxon>Australasian group</taxon>
        <taxon>Rhodamnia</taxon>
    </lineage>
</organism>
<feature type="compositionally biased region" description="Gly residues" evidence="3">
    <location>
        <begin position="301"/>
        <end position="311"/>
    </location>
</feature>
<protein>
    <submittedName>
        <fullName evidence="6">GDSL esterase/lipase At3g48460-like</fullName>
    </submittedName>
</protein>
<feature type="region of interest" description="Disordered" evidence="3">
    <location>
        <begin position="184"/>
        <end position="324"/>
    </location>
</feature>
<evidence type="ECO:0000256" key="1">
    <source>
        <dbReference type="ARBA" id="ARBA00008668"/>
    </source>
</evidence>